<dbReference type="Proteomes" id="UP000603453">
    <property type="component" value="Unassembled WGS sequence"/>
</dbReference>
<dbReference type="Pfam" id="PF04719">
    <property type="entry name" value="TAFII28"/>
    <property type="match status" value="1"/>
</dbReference>
<evidence type="ECO:0000256" key="7">
    <source>
        <dbReference type="SAM" id="MobiDB-lite"/>
    </source>
</evidence>
<dbReference type="CDD" id="cd08048">
    <property type="entry name" value="HFD_TAF11"/>
    <property type="match status" value="1"/>
</dbReference>
<dbReference type="OrthoDB" id="28335at2759"/>
<dbReference type="GO" id="GO:0016251">
    <property type="term" value="F:RNA polymerase II general transcription initiation factor activity"/>
    <property type="evidence" value="ECO:0007669"/>
    <property type="project" value="TreeGrafter"/>
</dbReference>
<evidence type="ECO:0000256" key="3">
    <source>
        <dbReference type="ARBA" id="ARBA00023015"/>
    </source>
</evidence>
<organism evidence="9 10">
    <name type="scientific">Mucor saturninus</name>
    <dbReference type="NCBI Taxonomy" id="64648"/>
    <lineage>
        <taxon>Eukaryota</taxon>
        <taxon>Fungi</taxon>
        <taxon>Fungi incertae sedis</taxon>
        <taxon>Mucoromycota</taxon>
        <taxon>Mucoromycotina</taxon>
        <taxon>Mucoromycetes</taxon>
        <taxon>Mucorales</taxon>
        <taxon>Mucorineae</taxon>
        <taxon>Mucoraceae</taxon>
        <taxon>Mucor</taxon>
    </lineage>
</organism>
<proteinExistence type="inferred from homology"/>
<evidence type="ECO:0000256" key="5">
    <source>
        <dbReference type="ARBA" id="ARBA00023242"/>
    </source>
</evidence>
<dbReference type="GO" id="GO:0051123">
    <property type="term" value="P:RNA polymerase II preinitiation complex assembly"/>
    <property type="evidence" value="ECO:0007669"/>
    <property type="project" value="InterPro"/>
</dbReference>
<dbReference type="InterPro" id="IPR045127">
    <property type="entry name" value="TAF11-like"/>
</dbReference>
<evidence type="ECO:0000256" key="1">
    <source>
        <dbReference type="ARBA" id="ARBA00004123"/>
    </source>
</evidence>
<evidence type="ECO:0000256" key="4">
    <source>
        <dbReference type="ARBA" id="ARBA00023163"/>
    </source>
</evidence>
<comment type="subcellular location">
    <subcellularLocation>
        <location evidence="1">Nucleus</location>
    </subcellularLocation>
</comment>
<feature type="domain" description="TAFII28-like protein" evidence="8">
    <location>
        <begin position="170"/>
        <end position="254"/>
    </location>
</feature>
<feature type="region of interest" description="Disordered" evidence="7">
    <location>
        <begin position="1"/>
        <end position="146"/>
    </location>
</feature>
<dbReference type="AlphaFoldDB" id="A0A8H7UU73"/>
<accession>A0A8H7UU73</accession>
<evidence type="ECO:0000259" key="8">
    <source>
        <dbReference type="Pfam" id="PF04719"/>
    </source>
</evidence>
<dbReference type="SUPFAM" id="SSF47113">
    <property type="entry name" value="Histone-fold"/>
    <property type="match status" value="1"/>
</dbReference>
<dbReference type="GO" id="GO:0046982">
    <property type="term" value="F:protein heterodimerization activity"/>
    <property type="evidence" value="ECO:0007669"/>
    <property type="project" value="InterPro"/>
</dbReference>
<reference evidence="9" key="1">
    <citation type="submission" date="2020-12" db="EMBL/GenBank/DDBJ databases">
        <title>Metabolic potential, ecology and presence of endohyphal bacteria is reflected in genomic diversity of Mucoromycotina.</title>
        <authorList>
            <person name="Muszewska A."/>
            <person name="Okrasinska A."/>
            <person name="Steczkiewicz K."/>
            <person name="Drgas O."/>
            <person name="Orlowska M."/>
            <person name="Perlinska-Lenart U."/>
            <person name="Aleksandrzak-Piekarczyk T."/>
            <person name="Szatraj K."/>
            <person name="Zielenkiewicz U."/>
            <person name="Pilsyk S."/>
            <person name="Malc E."/>
            <person name="Mieczkowski P."/>
            <person name="Kruszewska J.S."/>
            <person name="Biernat P."/>
            <person name="Pawlowska J."/>
        </authorList>
    </citation>
    <scope>NUCLEOTIDE SEQUENCE</scope>
    <source>
        <strain evidence="9">WA0000017839</strain>
    </source>
</reference>
<keyword evidence="3" id="KW-0805">Transcription regulation</keyword>
<feature type="compositionally biased region" description="Basic and acidic residues" evidence="7">
    <location>
        <begin position="127"/>
        <end position="136"/>
    </location>
</feature>
<dbReference type="PANTHER" id="PTHR13218:SF8">
    <property type="entry name" value="TRANSCRIPTION INITIATION FACTOR TFIID SUBUNIT 11"/>
    <property type="match status" value="1"/>
</dbReference>
<comment type="caution">
    <text evidence="9">The sequence shown here is derived from an EMBL/GenBank/DDBJ whole genome shotgun (WGS) entry which is preliminary data.</text>
</comment>
<dbReference type="EMBL" id="JAEPRD010000105">
    <property type="protein sequence ID" value="KAG2198756.1"/>
    <property type="molecule type" value="Genomic_DNA"/>
</dbReference>
<sequence length="269" mass="29790">MIPNNTSKRKSSFNASSPPPSRKPSLHAAFSPPHNSMATSPPAPPQFGRPMTSAAAAAAAIKRSNSNTNFTTPPPQPIQTPQYRRQSGSTAPPSRQGSIETDREGSVNTTAADDEENAVNSSQQISDGKEKEKEAAEGEVEDDEKEDIVVDMDAHMQAQMEKAKEDMMTLLENFSPDQLQRYEAYRRSALNRTNVKRLVSQVLNQQISQTMAFVVAGFSKVYVGEIVEKAREIMEEWGHSGAIRPEHLREAHRRYKKHEVTSSSLGRKL</sequence>
<feature type="compositionally biased region" description="Acidic residues" evidence="7">
    <location>
        <begin position="137"/>
        <end position="146"/>
    </location>
</feature>
<keyword evidence="4" id="KW-0804">Transcription</keyword>
<comment type="similarity">
    <text evidence="2">Belongs to the TAF11 family.</text>
</comment>
<dbReference type="PANTHER" id="PTHR13218">
    <property type="entry name" value="TRANSCRIPTION INITIATION FACTOR TFIID SUBUNIT 11-RELATED"/>
    <property type="match status" value="1"/>
</dbReference>
<name>A0A8H7UU73_9FUNG</name>
<dbReference type="Gene3D" id="1.10.20.10">
    <property type="entry name" value="Histone, subunit A"/>
    <property type="match status" value="1"/>
</dbReference>
<dbReference type="InterPro" id="IPR009072">
    <property type="entry name" value="Histone-fold"/>
</dbReference>
<dbReference type="GO" id="GO:0005669">
    <property type="term" value="C:transcription factor TFIID complex"/>
    <property type="evidence" value="ECO:0007669"/>
    <property type="project" value="InterPro"/>
</dbReference>
<gene>
    <name evidence="9" type="ORF">INT47_010542</name>
</gene>
<protein>
    <recommendedName>
        <fullName evidence="6">Transcription initiation factor TFIID subunit 11</fullName>
    </recommendedName>
</protein>
<evidence type="ECO:0000313" key="9">
    <source>
        <dbReference type="EMBL" id="KAG2198756.1"/>
    </source>
</evidence>
<feature type="compositionally biased region" description="Polar residues" evidence="7">
    <location>
        <begin position="83"/>
        <end position="99"/>
    </location>
</feature>
<evidence type="ECO:0000256" key="6">
    <source>
        <dbReference type="ARBA" id="ARBA00072882"/>
    </source>
</evidence>
<evidence type="ECO:0000313" key="10">
    <source>
        <dbReference type="Proteomes" id="UP000603453"/>
    </source>
</evidence>
<keyword evidence="5" id="KW-0539">Nucleus</keyword>
<dbReference type="InterPro" id="IPR006809">
    <property type="entry name" value="TAFII28_dom"/>
</dbReference>
<evidence type="ECO:0000256" key="2">
    <source>
        <dbReference type="ARBA" id="ARBA00009788"/>
    </source>
</evidence>
<keyword evidence="10" id="KW-1185">Reference proteome</keyword>
<feature type="compositionally biased region" description="Polar residues" evidence="7">
    <location>
        <begin position="1"/>
        <end position="16"/>
    </location>
</feature>
<dbReference type="FunFam" id="1.10.20.10:FF:000061">
    <property type="entry name" value="TFIID subunit"/>
    <property type="match status" value="1"/>
</dbReference>